<reference evidence="3" key="1">
    <citation type="journal article" date="2015" name="BMC Genomics">
        <title>Genomic and transcriptomic analysis of the endophytic fungus Pestalotiopsis fici reveals its lifestyle and high potential for synthesis of natural products.</title>
        <authorList>
            <person name="Wang X."/>
            <person name="Zhang X."/>
            <person name="Liu L."/>
            <person name="Xiang M."/>
            <person name="Wang W."/>
            <person name="Sun X."/>
            <person name="Che Y."/>
            <person name="Guo L."/>
            <person name="Liu G."/>
            <person name="Guo L."/>
            <person name="Wang C."/>
            <person name="Yin W.B."/>
            <person name="Stadler M."/>
            <person name="Zhang X."/>
            <person name="Liu X."/>
        </authorList>
    </citation>
    <scope>NUCLEOTIDE SEQUENCE [LARGE SCALE GENOMIC DNA]</scope>
    <source>
        <strain evidence="3">W106-1 / CGMCC3.15140</strain>
    </source>
</reference>
<keyword evidence="1" id="KW-0472">Membrane</keyword>
<evidence type="ECO:0000256" key="1">
    <source>
        <dbReference type="SAM" id="Phobius"/>
    </source>
</evidence>
<name>W3XKN4_PESFW</name>
<evidence type="ECO:0000313" key="3">
    <source>
        <dbReference type="Proteomes" id="UP000030651"/>
    </source>
</evidence>
<accession>W3XKN4</accession>
<feature type="transmembrane region" description="Helical" evidence="1">
    <location>
        <begin position="530"/>
        <end position="549"/>
    </location>
</feature>
<sequence>MTSLPKSPDGYLMASHVVPSDSHEDLDAAGNTEIYSTTAAPQCQIDQDGEVGLGLIAKWLPFLALVPTTILSIVLFAGNAHNWVAPDSTYSFISTNRTVSQVAVQVIAYTLGMLNTSVVCRLLQYITRKRLSTRSISLDSLRFWTGIQSQKLLTNIPVYMSTSLAFFCLLSVGPSAVWTGALTPIEIISNRSAVLSVPNYSNTSMLVYNWGERFGSYSRQSDQGLFTYNVGEQYMPHLMNSLATATTVDGSARVHSKLDNTGFSYIGRSHGVGAPIGLVDDALSITPHATGYTYIESGYKAHVDCIYNSSADFSLQCQDSSYYVVCAAKGYLPNSLPGQQESLDYMGYSSSPIAAIGVTSNPAQPRRMLATATGTDYEQLNNIQCEWEFTPSQFSVSTSFAAKNISVTLVPQDLTSTPEAVDDFEPKGNLTFLANWQFNLMSSDLSSLYSSFLGKSINANIENYRFAHASNSTQPELSDEEATLGGLEAALEAVMDDLLLGYAGAQLMVPNVSSDVDAHLLTRAVKFGQTSWIVAIFAFNIVLLVWTIVEATRTWGWKGLTIFDFTDPAALVLGTAKASKCSCNKNLSESHDKGYHLSGSDPDGKIRIAQRGSSLVICSPS</sequence>
<feature type="transmembrane region" description="Helical" evidence="1">
    <location>
        <begin position="62"/>
        <end position="82"/>
    </location>
</feature>
<feature type="transmembrane region" description="Helical" evidence="1">
    <location>
        <begin position="102"/>
        <end position="123"/>
    </location>
</feature>
<keyword evidence="1" id="KW-0812">Transmembrane</keyword>
<protein>
    <submittedName>
        <fullName evidence="2">Uncharacterized protein</fullName>
    </submittedName>
</protein>
<dbReference type="HOGENOM" id="CLU_022728_1_1_1"/>
<dbReference type="OMA" id="EYSAKRY"/>
<dbReference type="OrthoDB" id="529273at2759"/>
<dbReference type="eggNOG" id="ENOG502SIHD">
    <property type="taxonomic scope" value="Eukaryota"/>
</dbReference>
<feature type="transmembrane region" description="Helical" evidence="1">
    <location>
        <begin position="158"/>
        <end position="181"/>
    </location>
</feature>
<dbReference type="KEGG" id="pfy:PFICI_00402"/>
<keyword evidence="3" id="KW-1185">Reference proteome</keyword>
<keyword evidence="1" id="KW-1133">Transmembrane helix</keyword>
<dbReference type="AlphaFoldDB" id="W3XKN4"/>
<dbReference type="GeneID" id="19265415"/>
<organism evidence="2 3">
    <name type="scientific">Pestalotiopsis fici (strain W106-1 / CGMCC3.15140)</name>
    <dbReference type="NCBI Taxonomy" id="1229662"/>
    <lineage>
        <taxon>Eukaryota</taxon>
        <taxon>Fungi</taxon>
        <taxon>Dikarya</taxon>
        <taxon>Ascomycota</taxon>
        <taxon>Pezizomycotina</taxon>
        <taxon>Sordariomycetes</taxon>
        <taxon>Xylariomycetidae</taxon>
        <taxon>Amphisphaeriales</taxon>
        <taxon>Sporocadaceae</taxon>
        <taxon>Pestalotiopsis</taxon>
    </lineage>
</organism>
<proteinExistence type="predicted"/>
<dbReference type="Proteomes" id="UP000030651">
    <property type="component" value="Unassembled WGS sequence"/>
</dbReference>
<gene>
    <name evidence="2" type="ORF">PFICI_00402</name>
</gene>
<evidence type="ECO:0000313" key="2">
    <source>
        <dbReference type="EMBL" id="ETS86574.1"/>
    </source>
</evidence>
<dbReference type="RefSeq" id="XP_007827174.1">
    <property type="nucleotide sequence ID" value="XM_007828983.1"/>
</dbReference>
<dbReference type="EMBL" id="KI912109">
    <property type="protein sequence ID" value="ETS86574.1"/>
    <property type="molecule type" value="Genomic_DNA"/>
</dbReference>
<dbReference type="InParanoid" id="W3XKN4"/>